<dbReference type="AlphaFoldDB" id="A0A8E2A3T1"/>
<dbReference type="GO" id="GO:0003677">
    <property type="term" value="F:DNA binding"/>
    <property type="evidence" value="ECO:0007669"/>
    <property type="project" value="InterPro"/>
</dbReference>
<evidence type="ECO:0008006" key="5">
    <source>
        <dbReference type="Google" id="ProtNLM"/>
    </source>
</evidence>
<dbReference type="RefSeq" id="WP_179398518.1">
    <property type="nucleotide sequence ID" value="NZ_JACCCY010000001.1"/>
</dbReference>
<dbReference type="SUPFAM" id="SSF46894">
    <property type="entry name" value="C-terminal effector domain of the bipartite response regulators"/>
    <property type="match status" value="1"/>
</dbReference>
<keyword evidence="2" id="KW-0472">Membrane</keyword>
<evidence type="ECO:0000256" key="1">
    <source>
        <dbReference type="SAM" id="Coils"/>
    </source>
</evidence>
<evidence type="ECO:0000313" key="3">
    <source>
        <dbReference type="EMBL" id="NYI48416.1"/>
    </source>
</evidence>
<dbReference type="EMBL" id="JACCCY010000001">
    <property type="protein sequence ID" value="NYI48416.1"/>
    <property type="molecule type" value="Genomic_DNA"/>
</dbReference>
<reference evidence="3 4" key="1">
    <citation type="submission" date="2020-07" db="EMBL/GenBank/DDBJ databases">
        <title>Genomic Encyclopedia of Type Strains, Phase IV (KMG-IV): sequencing the most valuable type-strain genomes for metagenomic binning, comparative biology and taxonomic classification.</title>
        <authorList>
            <person name="Goeker M."/>
        </authorList>
    </citation>
    <scope>NUCLEOTIDE SEQUENCE [LARGE SCALE GENOMIC DNA]</scope>
    <source>
        <strain evidence="3 4">DSM 23697</strain>
    </source>
</reference>
<keyword evidence="2" id="KW-1133">Transmembrane helix</keyword>
<dbReference type="InterPro" id="IPR016032">
    <property type="entry name" value="Sig_transdc_resp-reg_C-effctor"/>
</dbReference>
<keyword evidence="4" id="KW-1185">Reference proteome</keyword>
<name>A0A8E2A3T1_9PORP</name>
<keyword evidence="2" id="KW-0812">Transmembrane</keyword>
<dbReference type="Proteomes" id="UP000574332">
    <property type="component" value="Unassembled WGS sequence"/>
</dbReference>
<organism evidence="3 4">
    <name type="scientific">Macellibacteroides fermentans</name>
    <dbReference type="NCBI Taxonomy" id="879969"/>
    <lineage>
        <taxon>Bacteria</taxon>
        <taxon>Pseudomonadati</taxon>
        <taxon>Bacteroidota</taxon>
        <taxon>Bacteroidia</taxon>
        <taxon>Bacteroidales</taxon>
        <taxon>Porphyromonadaceae</taxon>
        <taxon>Macellibacteroides</taxon>
    </lineage>
</organism>
<proteinExistence type="predicted"/>
<comment type="caution">
    <text evidence="3">The sequence shown here is derived from an EMBL/GenBank/DDBJ whole genome shotgun (WGS) entry which is preliminary data.</text>
</comment>
<evidence type="ECO:0000313" key="4">
    <source>
        <dbReference type="Proteomes" id="UP000574332"/>
    </source>
</evidence>
<gene>
    <name evidence="3" type="ORF">F5613_000461</name>
</gene>
<dbReference type="GO" id="GO:0006355">
    <property type="term" value="P:regulation of DNA-templated transcription"/>
    <property type="evidence" value="ECO:0007669"/>
    <property type="project" value="InterPro"/>
</dbReference>
<feature type="transmembrane region" description="Helical" evidence="2">
    <location>
        <begin position="12"/>
        <end position="30"/>
    </location>
</feature>
<protein>
    <recommendedName>
        <fullName evidence="5">HTH luxR-type domain-containing protein</fullName>
    </recommendedName>
</protein>
<feature type="coiled-coil region" evidence="1">
    <location>
        <begin position="70"/>
        <end position="97"/>
    </location>
</feature>
<accession>A0A8E2A3T1</accession>
<evidence type="ECO:0000256" key="2">
    <source>
        <dbReference type="SAM" id="Phobius"/>
    </source>
</evidence>
<keyword evidence="1" id="KW-0175">Coiled coil</keyword>
<sequence length="223" mass="25812">MKNNRLSKIYQLFCSIQWIIILLILLFFPACSHGDISHKDLNHLFILLLVLFIACIFILLIQGNKRLQQMSSIKQELDSKSKELIQARAELLEKENVRIINLSNEDDLRKMSFFQTEIYLKIKDISNDEEGKKMTREDWIALEKELNNIYDNFAVRLKSCCEQISETELHVCYLLKAGFSVTSISKIIGRTKSAVSMCRRRLLEKINGCDCPAADLDDFISTI</sequence>
<feature type="transmembrane region" description="Helical" evidence="2">
    <location>
        <begin position="42"/>
        <end position="61"/>
    </location>
</feature>